<proteinExistence type="predicted"/>
<gene>
    <name evidence="2" type="ORF">ON006_24810</name>
</gene>
<feature type="signal peptide" evidence="1">
    <location>
        <begin position="1"/>
        <end position="21"/>
    </location>
</feature>
<name>A0A9E8N6Z6_9BACT</name>
<dbReference type="Proteomes" id="UP001164653">
    <property type="component" value="Chromosome"/>
</dbReference>
<dbReference type="RefSeq" id="WP_244822715.1">
    <property type="nucleotide sequence ID" value="NZ_CP112998.1"/>
</dbReference>
<feature type="chain" id="PRO_5038716911" description="DUF4831 family protein" evidence="1">
    <location>
        <begin position="22"/>
        <end position="361"/>
    </location>
</feature>
<evidence type="ECO:0000256" key="1">
    <source>
        <dbReference type="SAM" id="SignalP"/>
    </source>
</evidence>
<dbReference type="KEGG" id="dpf:ON006_24810"/>
<sequence>MRTRFFILLVILELTCTYCQAQISWDQALLSNGLRVYPDVQDKHVYYYPPAGMTLVKNRDGDPDFRMVMMRYTGRKLSQDRQKKVFRNICQFKVAIQMPAKERLAAIRAELGNVTLKRMPLNSIESFLIYTPAVPSEKGFIVSGNTEEASNNSGDERTFTVQVSNEDAQILEKAFQKQQALISVGYAFFAEGVSSENESVIVHSGKTINPEFADFLQDFRDSLNLKPVKKVVLAGAGSQGITLPTDYQKFLSKIDVNEQLPPEYAMIDVRCYDFNNDLRTDLYAKKIEIEALSIENKPIVVHATFYRRSPDIYVKNVRFDYAVRVDAPLRYRITEISEAGIPFVKGWTESKEWGPIDITGK</sequence>
<accession>A0A9E8N6Z6</accession>
<dbReference type="AlphaFoldDB" id="A0A9E8N6Z6"/>
<keyword evidence="3" id="KW-1185">Reference proteome</keyword>
<organism evidence="2 3">
    <name type="scientific">Dyadobacter pollutisoli</name>
    <dbReference type="NCBI Taxonomy" id="2910158"/>
    <lineage>
        <taxon>Bacteria</taxon>
        <taxon>Pseudomonadati</taxon>
        <taxon>Bacteroidota</taxon>
        <taxon>Cytophagia</taxon>
        <taxon>Cytophagales</taxon>
        <taxon>Spirosomataceae</taxon>
        <taxon>Dyadobacter</taxon>
    </lineage>
</organism>
<evidence type="ECO:0000313" key="3">
    <source>
        <dbReference type="Proteomes" id="UP001164653"/>
    </source>
</evidence>
<dbReference type="EMBL" id="CP112998">
    <property type="protein sequence ID" value="WAC10955.1"/>
    <property type="molecule type" value="Genomic_DNA"/>
</dbReference>
<protein>
    <recommendedName>
        <fullName evidence="4">DUF4831 family protein</fullName>
    </recommendedName>
</protein>
<keyword evidence="1" id="KW-0732">Signal</keyword>
<evidence type="ECO:0008006" key="4">
    <source>
        <dbReference type="Google" id="ProtNLM"/>
    </source>
</evidence>
<evidence type="ECO:0000313" key="2">
    <source>
        <dbReference type="EMBL" id="WAC10955.1"/>
    </source>
</evidence>
<reference evidence="2" key="1">
    <citation type="submission" date="2022-11" db="EMBL/GenBank/DDBJ databases">
        <title>Dyadobacter pollutisoli sp. nov., isolated from plastic dumped soil.</title>
        <authorList>
            <person name="Kim J.M."/>
            <person name="Kim K.R."/>
            <person name="Lee J.K."/>
            <person name="Hao L."/>
            <person name="Jeon C.O."/>
        </authorList>
    </citation>
    <scope>NUCLEOTIDE SEQUENCE</scope>
    <source>
        <strain evidence="2">U1</strain>
    </source>
</reference>